<organism evidence="2">
    <name type="scientific">viral metagenome</name>
    <dbReference type="NCBI Taxonomy" id="1070528"/>
    <lineage>
        <taxon>unclassified sequences</taxon>
        <taxon>metagenomes</taxon>
        <taxon>organismal metagenomes</taxon>
    </lineage>
</organism>
<proteinExistence type="predicted"/>
<accession>A0A6C0AQ30</accession>
<evidence type="ECO:0000313" key="2">
    <source>
        <dbReference type="EMBL" id="QHS81716.1"/>
    </source>
</evidence>
<sequence length="714" mass="79987">MGSSMSTMNQQQSTLLVVNRILDYMLSELNIRDFYKMSNPSECKKYVMFLGSKLDKTFYDLDIAPEFKDGGRIFFRPYANFEHLSNEKKLERQSTCIFVAYYYIRIFQIYGALALTLLEDVNATTSSGLYRGLENERLGTPGSEGRGGLSQYKDRKEIRLPGLGYDRRYDLYRDPYRDLYRRDPFRTNDYYGRRQTRRNRLFYGGANNLPDNFKFLERYTGSTERRTPEGLELGYQLQNRGGGTSGRQIFFRPPESLFTASNIGFFYTTIDGSRRLLELQVQGFTNNRIKLTGLNYTRPRGDSSQKDLNEDGIRQLIGQTEFTFDAGVSDYTIDTGSGRPLTPFDFFKAIMDKLLQEIKRKQGRTITTTRNSSSSDIWGKDPRSSSSLTGFIEADRDAPAPLHLEKTLVALTKQKPIPACLARGLQLLKAQPVMPGFFESDICKSKFLVSGTEGVTGPGEAVEKSQGLVALTQLFYDFVQYKNPKIVMDIKDTLGPYRDFMLGLAERYELAYGDGDPEKARIIRETGQKIAVGADPAHVPKEIRIGMRDRRMEKACGSAKESDGPLAGKVILDQGTAADVNASVNALFQEQVVHTANCGSLLRELFKIDETGSRMKVELNPNVIKKGLPEVDRINDKARDLLVKYYSKCENLYQDGVKKILAAKQYRNNTRRAARAVASPAIAGLGGPSPSPGPSPAIAGLGGPEPSLGRGLRI</sequence>
<protein>
    <submittedName>
        <fullName evidence="2">Uncharacterized protein</fullName>
    </submittedName>
</protein>
<reference evidence="2" key="1">
    <citation type="journal article" date="2020" name="Nature">
        <title>Giant virus diversity and host interactions through global metagenomics.</title>
        <authorList>
            <person name="Schulz F."/>
            <person name="Roux S."/>
            <person name="Paez-Espino D."/>
            <person name="Jungbluth S."/>
            <person name="Walsh D.A."/>
            <person name="Denef V.J."/>
            <person name="McMahon K.D."/>
            <person name="Konstantinidis K.T."/>
            <person name="Eloe-Fadrosh E.A."/>
            <person name="Kyrpides N.C."/>
            <person name="Woyke T."/>
        </authorList>
    </citation>
    <scope>NUCLEOTIDE SEQUENCE</scope>
    <source>
        <strain evidence="2">GVMAG-S-1101164-72</strain>
    </source>
</reference>
<feature type="compositionally biased region" description="Low complexity" evidence="1">
    <location>
        <begin position="365"/>
        <end position="375"/>
    </location>
</feature>
<dbReference type="AlphaFoldDB" id="A0A6C0AQ30"/>
<evidence type="ECO:0000256" key="1">
    <source>
        <dbReference type="SAM" id="MobiDB-lite"/>
    </source>
</evidence>
<dbReference type="EMBL" id="MN740759">
    <property type="protein sequence ID" value="QHS81716.1"/>
    <property type="molecule type" value="Genomic_DNA"/>
</dbReference>
<name>A0A6C0AQ30_9ZZZZ</name>
<feature type="region of interest" description="Disordered" evidence="1">
    <location>
        <begin position="365"/>
        <end position="384"/>
    </location>
</feature>
<feature type="region of interest" description="Disordered" evidence="1">
    <location>
        <begin position="682"/>
        <end position="714"/>
    </location>
</feature>